<name>A0A0B2UJ09_9MICR</name>
<gene>
    <name evidence="1" type="ORF">M896_121930</name>
</gene>
<dbReference type="InParanoid" id="A0A0B2UJ09"/>
<evidence type="ECO:0000313" key="2">
    <source>
        <dbReference type="Proteomes" id="UP000031056"/>
    </source>
</evidence>
<evidence type="ECO:0000313" key="1">
    <source>
        <dbReference type="EMBL" id="KHN68970.1"/>
    </source>
</evidence>
<dbReference type="Proteomes" id="UP000031056">
    <property type="component" value="Unassembled WGS sequence"/>
</dbReference>
<dbReference type="HOGENOM" id="CLU_1045952_0_0_1"/>
<dbReference type="RefSeq" id="XP_014563012.1">
    <property type="nucleotide sequence ID" value="XM_014707526.1"/>
</dbReference>
<reference evidence="1 2" key="1">
    <citation type="journal article" date="2014" name="MBio">
        <title>The Ordospora colligata genome; evolution of extreme reduction in microsporidia and host-to-parasite horizontal gene transfer.</title>
        <authorList>
            <person name="Pombert J.-F."/>
            <person name="Haag K.L."/>
            <person name="Beidas S."/>
            <person name="Ebert D."/>
            <person name="Keeling P.J."/>
        </authorList>
    </citation>
    <scope>NUCLEOTIDE SEQUENCE [LARGE SCALE GENOMIC DNA]</scope>
    <source>
        <strain evidence="1 2">OC4</strain>
    </source>
</reference>
<comment type="caution">
    <text evidence="1">The sequence shown here is derived from an EMBL/GenBank/DDBJ whole genome shotgun (WGS) entry which is preliminary data.</text>
</comment>
<protein>
    <submittedName>
        <fullName evidence="1">Uncharacterized protein</fullName>
    </submittedName>
</protein>
<dbReference type="OrthoDB" id="2195489at2759"/>
<dbReference type="VEuPathDB" id="MicrosporidiaDB:M896_121930"/>
<proteinExistence type="predicted"/>
<accession>A0A0B2UJ09</accession>
<dbReference type="EMBL" id="JOKQ01000012">
    <property type="protein sequence ID" value="KHN68970.1"/>
    <property type="molecule type" value="Genomic_DNA"/>
</dbReference>
<organism evidence="1 2">
    <name type="scientific">Ordospora colligata OC4</name>
    <dbReference type="NCBI Taxonomy" id="1354746"/>
    <lineage>
        <taxon>Eukaryota</taxon>
        <taxon>Fungi</taxon>
        <taxon>Fungi incertae sedis</taxon>
        <taxon>Microsporidia</taxon>
        <taxon>Ordosporidae</taxon>
        <taxon>Ordospora</taxon>
    </lineage>
</organism>
<sequence length="287" mass="33352">MKQFNEIAIECISLFKKNLLFEYQSNKQLVDAFQVIERSIVESKAHMRNNSMIKPVLRIGKAMNNLMKISDACILSIFDICNPFRYNIIKLPNSQTDFQKKMDQIFKIPQYYGGLQQHKYRISKYNTGERSSQKLPSVYAASITKSLMNLISRSKSFIKQTFGIDQNIFEIEEYIIPKVFTSILSKSLLSELCTENGCIDLENIVNEITKNHPELTSIKATDIRRTETTQVSSQSFRSQFEIEFETINKPNKELRKHIFVAQANFIPKDEATRFKWIFSGLVWAKLN</sequence>
<keyword evidence="2" id="KW-1185">Reference proteome</keyword>
<dbReference type="GeneID" id="26262710"/>
<dbReference type="AlphaFoldDB" id="A0A0B2UJ09"/>